<evidence type="ECO:0000256" key="6">
    <source>
        <dbReference type="ARBA" id="ARBA00022692"/>
    </source>
</evidence>
<organism evidence="11 12">
    <name type="scientific">Parasphingorhabdus flavimaris</name>
    <dbReference type="NCBI Taxonomy" id="266812"/>
    <lineage>
        <taxon>Bacteria</taxon>
        <taxon>Pseudomonadati</taxon>
        <taxon>Pseudomonadota</taxon>
        <taxon>Alphaproteobacteria</taxon>
        <taxon>Sphingomonadales</taxon>
        <taxon>Sphingomonadaceae</taxon>
        <taxon>Parasphingorhabdus</taxon>
    </lineage>
</organism>
<evidence type="ECO:0000256" key="7">
    <source>
        <dbReference type="ARBA" id="ARBA00022989"/>
    </source>
</evidence>
<dbReference type="EMBL" id="JABWMH010000002">
    <property type="protein sequence ID" value="NVD27946.1"/>
    <property type="molecule type" value="Genomic_DNA"/>
</dbReference>
<feature type="transmembrane region" description="Helical" evidence="9">
    <location>
        <begin position="375"/>
        <end position="394"/>
    </location>
</feature>
<evidence type="ECO:0000256" key="4">
    <source>
        <dbReference type="ARBA" id="ARBA00022448"/>
    </source>
</evidence>
<feature type="domain" description="ABC transmembrane type-1" evidence="10">
    <location>
        <begin position="184"/>
        <end position="391"/>
    </location>
</feature>
<keyword evidence="6 9" id="KW-0812">Transmembrane</keyword>
<keyword evidence="7 9" id="KW-1133">Transmembrane helix</keyword>
<reference evidence="11 12" key="1">
    <citation type="submission" date="2020-06" db="EMBL/GenBank/DDBJ databases">
        <authorList>
            <person name="Kim S.-J."/>
            <person name="Park S.-J."/>
        </authorList>
    </citation>
    <scope>NUCLEOTIDE SEQUENCE [LARGE SCALE GENOMIC DNA]</scope>
    <source>
        <strain evidence="11 12">SW-151</strain>
    </source>
</reference>
<evidence type="ECO:0000256" key="5">
    <source>
        <dbReference type="ARBA" id="ARBA00022475"/>
    </source>
</evidence>
<keyword evidence="12" id="KW-1185">Reference proteome</keyword>
<comment type="subcellular location">
    <subcellularLocation>
        <location evidence="9">Cell inner membrane</location>
        <topology evidence="9">Multi-pass membrane protein</topology>
    </subcellularLocation>
    <subcellularLocation>
        <location evidence="1">Cell membrane</location>
        <topology evidence="1">Multi-pass membrane protein</topology>
    </subcellularLocation>
</comment>
<feature type="transmembrane region" description="Helical" evidence="9">
    <location>
        <begin position="229"/>
        <end position="250"/>
    </location>
</feature>
<dbReference type="SUPFAM" id="SSF161098">
    <property type="entry name" value="MetI-like"/>
    <property type="match status" value="1"/>
</dbReference>
<protein>
    <recommendedName>
        <fullName evidence="3 9">Phosphate transport system permease protein PstA</fullName>
    </recommendedName>
</protein>
<keyword evidence="8 9" id="KW-0472">Membrane</keyword>
<evidence type="ECO:0000313" key="11">
    <source>
        <dbReference type="EMBL" id="NVD27946.1"/>
    </source>
</evidence>
<feature type="transmembrane region" description="Helical" evidence="9">
    <location>
        <begin position="188"/>
        <end position="209"/>
    </location>
</feature>
<dbReference type="InterPro" id="IPR005672">
    <property type="entry name" value="Phosphate_PstA"/>
</dbReference>
<evidence type="ECO:0000259" key="10">
    <source>
        <dbReference type="PROSITE" id="PS50928"/>
    </source>
</evidence>
<accession>A0ABX2N2L0</accession>
<dbReference type="Proteomes" id="UP000652427">
    <property type="component" value="Unassembled WGS sequence"/>
</dbReference>
<feature type="transmembrane region" description="Helical" evidence="9">
    <location>
        <begin position="21"/>
        <end position="42"/>
    </location>
</feature>
<dbReference type="CDD" id="cd06261">
    <property type="entry name" value="TM_PBP2"/>
    <property type="match status" value="1"/>
</dbReference>
<feature type="transmembrane region" description="Helical" evidence="9">
    <location>
        <begin position="300"/>
        <end position="322"/>
    </location>
</feature>
<proteinExistence type="inferred from homology"/>
<dbReference type="Pfam" id="PF11812">
    <property type="entry name" value="DUF3333"/>
    <property type="match status" value="1"/>
</dbReference>
<evidence type="ECO:0000313" key="12">
    <source>
        <dbReference type="Proteomes" id="UP000652427"/>
    </source>
</evidence>
<evidence type="ECO:0000256" key="8">
    <source>
        <dbReference type="ARBA" id="ARBA00023136"/>
    </source>
</evidence>
<dbReference type="InterPro" id="IPR024573">
    <property type="entry name" value="DUF3333"/>
</dbReference>
<comment type="caution">
    <text evidence="11">The sequence shown here is derived from an EMBL/GenBank/DDBJ whole genome shotgun (WGS) entry which is preliminary data.</text>
</comment>
<dbReference type="PANTHER" id="PTHR43470:SF5">
    <property type="entry name" value="PHOSPHATE TRANSPORT SYSTEM PERMEASE PROTEIN PSTA"/>
    <property type="match status" value="1"/>
</dbReference>
<evidence type="ECO:0000256" key="1">
    <source>
        <dbReference type="ARBA" id="ARBA00004651"/>
    </source>
</evidence>
<dbReference type="InterPro" id="IPR000515">
    <property type="entry name" value="MetI-like"/>
</dbReference>
<dbReference type="Gene3D" id="1.10.3720.10">
    <property type="entry name" value="MetI-like"/>
    <property type="match status" value="1"/>
</dbReference>
<dbReference type="InterPro" id="IPR035906">
    <property type="entry name" value="MetI-like_sf"/>
</dbReference>
<dbReference type="PANTHER" id="PTHR43470">
    <property type="entry name" value="PHOSPHATE TRANSPORT SYSTEM PERMEASE PROTEIN PSTA-RELATED"/>
    <property type="match status" value="1"/>
</dbReference>
<gene>
    <name evidence="11" type="primary">pstA</name>
    <name evidence="11" type="ORF">HUO14_08530</name>
</gene>
<sequence>MQKRIAKRYAAERRFKAIGMAAIMLSAGFLAFLLVIMVGNGFRGFTQTELPVEIDFPAVTGGVSPSQFEGANGNANIQSMGLPDIVNSSIELQYGKDGTDLFSTSGWTSVSAMILADPKIVEQKTTVYLPVTSEIDVAYKDSGTPESERIVSKYSDQLSTGFNWNFLSNSDATDPMQVGIWGAFKGSLITMLVTLLLAFPVGVLAALYLEEYAPKNRLTDLIEVSINNLAAVPSIIFGLLGLAVFLNFFGMPRSGALVGGLTLALMTMPVIVISGRNAVKAVPPSIREAALGIGASPLQVVFHHVLPLALPGILTGTIIGMARALGETAPLLMIGMRAFIATPPSGITDPATVLPVQIFLWSDEVDRGFVEKTSAAIIILLLFLLTMNALAIYLRNRFETRW</sequence>
<evidence type="ECO:0000256" key="3">
    <source>
        <dbReference type="ARBA" id="ARBA00016864"/>
    </source>
</evidence>
<evidence type="ECO:0000256" key="2">
    <source>
        <dbReference type="ARBA" id="ARBA00007069"/>
    </source>
</evidence>
<comment type="similarity">
    <text evidence="2 9">Belongs to the binding-protein-dependent transport system permease family. CysTW subfamily.</text>
</comment>
<name>A0ABX2N2L0_9SPHN</name>
<feature type="transmembrane region" description="Helical" evidence="9">
    <location>
        <begin position="256"/>
        <end position="279"/>
    </location>
</feature>
<keyword evidence="4" id="KW-0813">Transport</keyword>
<dbReference type="NCBIfam" id="TIGR00974">
    <property type="entry name" value="3a0107s02c"/>
    <property type="match status" value="1"/>
</dbReference>
<evidence type="ECO:0000256" key="9">
    <source>
        <dbReference type="RuleBase" id="RU363043"/>
    </source>
</evidence>
<dbReference type="PROSITE" id="PS50928">
    <property type="entry name" value="ABC_TM1"/>
    <property type="match status" value="1"/>
</dbReference>
<dbReference type="Pfam" id="PF00528">
    <property type="entry name" value="BPD_transp_1"/>
    <property type="match status" value="1"/>
</dbReference>
<keyword evidence="5 9" id="KW-1003">Cell membrane</keyword>